<comment type="caution">
    <text evidence="1">The sequence shown here is derived from an EMBL/GenBank/DDBJ whole genome shotgun (WGS) entry which is preliminary data.</text>
</comment>
<gene>
    <name evidence="1" type="ORF">CLOLEP_01730</name>
</gene>
<reference evidence="1 2" key="1">
    <citation type="submission" date="2007-08" db="EMBL/GenBank/DDBJ databases">
        <title>Draft genome sequence of Clostridium leptum (DSM 753).</title>
        <authorList>
            <person name="Sudarsanam P."/>
            <person name="Ley R."/>
            <person name="Guruge J."/>
            <person name="Turnbaugh P.J."/>
            <person name="Mahowald M."/>
            <person name="Liep D."/>
            <person name="Gordon J."/>
        </authorList>
    </citation>
    <scope>NUCLEOTIDE SEQUENCE [LARGE SCALE GENOMIC DNA]</scope>
    <source>
        <strain evidence="1 2">DSM 753</strain>
    </source>
</reference>
<evidence type="ECO:0000313" key="1">
    <source>
        <dbReference type="EMBL" id="EDO61335.1"/>
    </source>
</evidence>
<organism evidence="1 2">
    <name type="scientific">[Clostridium] leptum DSM 753</name>
    <dbReference type="NCBI Taxonomy" id="428125"/>
    <lineage>
        <taxon>Bacteria</taxon>
        <taxon>Bacillati</taxon>
        <taxon>Bacillota</taxon>
        <taxon>Clostridia</taxon>
        <taxon>Eubacteriales</taxon>
        <taxon>Oscillospiraceae</taxon>
        <taxon>Oscillospiraceae incertae sedis</taxon>
    </lineage>
</organism>
<dbReference type="AlphaFoldDB" id="A7VT38"/>
<dbReference type="HOGENOM" id="CLU_3342278_0_0_9"/>
<proteinExistence type="predicted"/>
<reference evidence="1 2" key="2">
    <citation type="submission" date="2007-08" db="EMBL/GenBank/DDBJ databases">
        <authorList>
            <person name="Fulton L."/>
            <person name="Clifton S."/>
            <person name="Fulton B."/>
            <person name="Xu J."/>
            <person name="Minx P."/>
            <person name="Pepin K.H."/>
            <person name="Johnson M."/>
            <person name="Thiruvilangam P."/>
            <person name="Bhonagiri V."/>
            <person name="Nash W.E."/>
            <person name="Wang C."/>
            <person name="Mardis E.R."/>
            <person name="Wilson R.K."/>
        </authorList>
    </citation>
    <scope>NUCLEOTIDE SEQUENCE [LARGE SCALE GENOMIC DNA]</scope>
    <source>
        <strain evidence="1 2">DSM 753</strain>
    </source>
</reference>
<dbReference type="Proteomes" id="UP000003490">
    <property type="component" value="Unassembled WGS sequence"/>
</dbReference>
<name>A7VT38_9FIRM</name>
<evidence type="ECO:0000313" key="2">
    <source>
        <dbReference type="Proteomes" id="UP000003490"/>
    </source>
</evidence>
<sequence>MDSFGKRGIQHFLCVAAPNIKMEITSLLLHNQYFKSI</sequence>
<protein>
    <submittedName>
        <fullName evidence="1">Uncharacterized protein</fullName>
    </submittedName>
</protein>
<accession>A7VT38</accession>
<dbReference type="EMBL" id="ABCB02000018">
    <property type="protein sequence ID" value="EDO61335.1"/>
    <property type="molecule type" value="Genomic_DNA"/>
</dbReference>